<dbReference type="AlphaFoldDB" id="A0A6I6J8N2"/>
<gene>
    <name evidence="3" type="ORF">GM415_01875</name>
</gene>
<evidence type="ECO:0000256" key="1">
    <source>
        <dbReference type="PROSITE-ProRule" id="PRU00339"/>
    </source>
</evidence>
<dbReference type="KEGG" id="psel:GM415_01875"/>
<reference evidence="3 4" key="1">
    <citation type="submission" date="2019-11" db="EMBL/GenBank/DDBJ databases">
        <authorList>
            <person name="Zheng R.K."/>
            <person name="Sun C.M."/>
        </authorList>
    </citation>
    <scope>NUCLEOTIDE SEQUENCE [LARGE SCALE GENOMIC DNA]</scope>
    <source>
        <strain evidence="3 4">SRB007</strain>
    </source>
</reference>
<dbReference type="Pfam" id="PF14559">
    <property type="entry name" value="TPR_19"/>
    <property type="match status" value="1"/>
</dbReference>
<proteinExistence type="predicted"/>
<evidence type="ECO:0000256" key="2">
    <source>
        <dbReference type="SAM" id="SignalP"/>
    </source>
</evidence>
<dbReference type="SMART" id="SM00028">
    <property type="entry name" value="TPR"/>
    <property type="match status" value="3"/>
</dbReference>
<feature type="repeat" description="TPR" evidence="1">
    <location>
        <begin position="415"/>
        <end position="448"/>
    </location>
</feature>
<sequence>MKKLQLSFLAIVAVTLLAMGNPVIAADYPSYTLHVPSGWKDNKGLGRDMLRQITDPGNNSMIEVYYGKESPDTLMVLADQWEAAAKGRGIPYMTDRNSSGFHDYPGTGVRALKREYSGRQNNIALGCQIYFMKYDGFTVVVVGVYPLDYPDYREPLLHALASFRPGTGSPGGAVERRASSYAAVDLVVALEGASNLEPAFNVKMPDTWRASLASSSSVKIENPDIKYNFLGVDLSYAENACGDEKTYLELLGNNLSEQFAMQFAGFELGEMRVSQKGGKPVLLYSFKYSIPGTENVRGSATQWNFFVEDRFLVTLFYTAPEFSSASFQGEILSEVFASFELRPAWGSFADGLTAYFSGDYRKSEILLKESLETEKNDTWLWYFTGLSVQAVHGLDQLAFSSECFAKSATVDPGNIKALNQLAACFMVIKDFEQAHAILNDALQIDPLDEETLLNRTKLFLQEKNGDQALATVTTLLSTHPDNEEALMIRDKLVQLKESAL</sequence>
<name>A0A6I6J8N2_9BACT</name>
<dbReference type="InterPro" id="IPR019734">
    <property type="entry name" value="TPR_rpt"/>
</dbReference>
<dbReference type="Proteomes" id="UP000428328">
    <property type="component" value="Chromosome"/>
</dbReference>
<accession>A0A6I6J8N2</accession>
<feature type="signal peptide" evidence="2">
    <location>
        <begin position="1"/>
        <end position="25"/>
    </location>
</feature>
<evidence type="ECO:0000313" key="4">
    <source>
        <dbReference type="Proteomes" id="UP000428328"/>
    </source>
</evidence>
<dbReference type="EMBL" id="CP046400">
    <property type="protein sequence ID" value="QGY38935.1"/>
    <property type="molecule type" value="Genomic_DNA"/>
</dbReference>
<dbReference type="InterPro" id="IPR011990">
    <property type="entry name" value="TPR-like_helical_dom_sf"/>
</dbReference>
<evidence type="ECO:0000313" key="3">
    <source>
        <dbReference type="EMBL" id="QGY38935.1"/>
    </source>
</evidence>
<dbReference type="PROSITE" id="PS50005">
    <property type="entry name" value="TPR"/>
    <property type="match status" value="1"/>
</dbReference>
<dbReference type="SUPFAM" id="SSF48452">
    <property type="entry name" value="TPR-like"/>
    <property type="match status" value="1"/>
</dbReference>
<keyword evidence="4" id="KW-1185">Reference proteome</keyword>
<keyword evidence="2" id="KW-0732">Signal</keyword>
<protein>
    <submittedName>
        <fullName evidence="3">Tetratricopeptide repeat protein</fullName>
    </submittedName>
</protein>
<organism evidence="3 4">
    <name type="scientific">Pseudodesulfovibrio cashew</name>
    <dbReference type="NCBI Taxonomy" id="2678688"/>
    <lineage>
        <taxon>Bacteria</taxon>
        <taxon>Pseudomonadati</taxon>
        <taxon>Thermodesulfobacteriota</taxon>
        <taxon>Desulfovibrionia</taxon>
        <taxon>Desulfovibrionales</taxon>
        <taxon>Desulfovibrionaceae</taxon>
    </lineage>
</organism>
<dbReference type="RefSeq" id="WP_158946146.1">
    <property type="nucleotide sequence ID" value="NZ_CP046400.1"/>
</dbReference>
<feature type="chain" id="PRO_5026115683" evidence="2">
    <location>
        <begin position="26"/>
        <end position="500"/>
    </location>
</feature>
<dbReference type="Gene3D" id="1.25.40.10">
    <property type="entry name" value="Tetratricopeptide repeat domain"/>
    <property type="match status" value="1"/>
</dbReference>
<keyword evidence="1" id="KW-0802">TPR repeat</keyword>